<protein>
    <submittedName>
        <fullName evidence="2">Uncharacterized protein</fullName>
    </submittedName>
</protein>
<reference evidence="2 3" key="1">
    <citation type="journal article" date="2013" name="Genome Biol.">
        <title>The genome sequence of the most widely cultivated cacao type and its use to identify candidate genes regulating pod color.</title>
        <authorList>
            <person name="Motamayor J.C."/>
            <person name="Mockaitis K."/>
            <person name="Schmutz J."/>
            <person name="Haiminen N."/>
            <person name="Iii D.L."/>
            <person name="Cornejo O."/>
            <person name="Findley S.D."/>
            <person name="Zheng P."/>
            <person name="Utro F."/>
            <person name="Royaert S."/>
            <person name="Saski C."/>
            <person name="Jenkins J."/>
            <person name="Podicheti R."/>
            <person name="Zhao M."/>
            <person name="Scheffler B.E."/>
            <person name="Stack J.C."/>
            <person name="Feltus F.A."/>
            <person name="Mustiga G.M."/>
            <person name="Amores F."/>
            <person name="Phillips W."/>
            <person name="Marelli J.P."/>
            <person name="May G.D."/>
            <person name="Shapiro H."/>
            <person name="Ma J."/>
            <person name="Bustamante C.D."/>
            <person name="Schnell R.J."/>
            <person name="Main D."/>
            <person name="Gilbert D."/>
            <person name="Parida L."/>
            <person name="Kuhn D.N."/>
        </authorList>
    </citation>
    <scope>NUCLEOTIDE SEQUENCE [LARGE SCALE GENOMIC DNA]</scope>
    <source>
        <strain evidence="3">cv. Matina 1-6</strain>
    </source>
</reference>
<dbReference type="InParanoid" id="A0A061G843"/>
<dbReference type="HOGENOM" id="CLU_944633_0_0_1"/>
<feature type="region of interest" description="Disordered" evidence="1">
    <location>
        <begin position="24"/>
        <end position="54"/>
    </location>
</feature>
<keyword evidence="3" id="KW-1185">Reference proteome</keyword>
<evidence type="ECO:0000313" key="2">
    <source>
        <dbReference type="EMBL" id="EOY26050.1"/>
    </source>
</evidence>
<accession>A0A061G843</accession>
<sequence>MHPALTLPHQQQTNQLLLLLTGGQEPAFNSPNRRPNNPAFTSPNRRQKPAFNSPNRRQTTQLLLLLTGGKKPAFLWCRASRRSTLSSSVRCSFPSRQIFAAAAPFLSGAAPAAAPLSLPPFDAPSSCAGSRMPLPLFSIFLPNSLSLFFWFSGCFSLLRKLPPCCRFSPSHLYPISGLWRGRSTTALSLGTQGQVPLTCQTRIFRVWQVREVPGRVRPHPASPASCVALMMEAQVSNALPSDFRVTRPANLYLLEFECWLETLIGCREAEFALVSKHSDVHCLVLRILNVSESCW</sequence>
<dbReference type="Proteomes" id="UP000026915">
    <property type="component" value="Chromosome 6"/>
</dbReference>
<gene>
    <name evidence="2" type="ORF">TCM_027432</name>
</gene>
<dbReference type="Gramene" id="EOY26050">
    <property type="protein sequence ID" value="EOY26050"/>
    <property type="gene ID" value="TCM_027432"/>
</dbReference>
<evidence type="ECO:0000313" key="3">
    <source>
        <dbReference type="Proteomes" id="UP000026915"/>
    </source>
</evidence>
<feature type="compositionally biased region" description="Polar residues" evidence="1">
    <location>
        <begin position="27"/>
        <end position="54"/>
    </location>
</feature>
<evidence type="ECO:0000256" key="1">
    <source>
        <dbReference type="SAM" id="MobiDB-lite"/>
    </source>
</evidence>
<organism evidence="2 3">
    <name type="scientific">Theobroma cacao</name>
    <name type="common">Cacao</name>
    <name type="synonym">Cocoa</name>
    <dbReference type="NCBI Taxonomy" id="3641"/>
    <lineage>
        <taxon>Eukaryota</taxon>
        <taxon>Viridiplantae</taxon>
        <taxon>Streptophyta</taxon>
        <taxon>Embryophyta</taxon>
        <taxon>Tracheophyta</taxon>
        <taxon>Spermatophyta</taxon>
        <taxon>Magnoliopsida</taxon>
        <taxon>eudicotyledons</taxon>
        <taxon>Gunneridae</taxon>
        <taxon>Pentapetalae</taxon>
        <taxon>rosids</taxon>
        <taxon>malvids</taxon>
        <taxon>Malvales</taxon>
        <taxon>Malvaceae</taxon>
        <taxon>Byttnerioideae</taxon>
        <taxon>Theobroma</taxon>
    </lineage>
</organism>
<proteinExistence type="predicted"/>
<dbReference type="AlphaFoldDB" id="A0A061G843"/>
<name>A0A061G843_THECC</name>
<dbReference type="EMBL" id="CM001884">
    <property type="protein sequence ID" value="EOY26050.1"/>
    <property type="molecule type" value="Genomic_DNA"/>
</dbReference>